<dbReference type="PANTHER" id="PTHR11214">
    <property type="entry name" value="BETA-1,3-N-ACETYLGLUCOSAMINYLTRANSFERASE"/>
    <property type="match status" value="1"/>
</dbReference>
<evidence type="ECO:0000256" key="3">
    <source>
        <dbReference type="ARBA" id="ARBA00022676"/>
    </source>
</evidence>
<protein>
    <recommendedName>
        <fullName evidence="10">Hexosyltransferase</fullName>
        <ecNumber evidence="10">2.4.1.-</ecNumber>
    </recommendedName>
</protein>
<evidence type="ECO:0000313" key="11">
    <source>
        <dbReference type="Ensembl" id="ENSELUP00000081581.1"/>
    </source>
</evidence>
<evidence type="ECO:0000256" key="7">
    <source>
        <dbReference type="ARBA" id="ARBA00022989"/>
    </source>
</evidence>
<dbReference type="Ensembl" id="ENSELUT00000092508.1">
    <property type="protein sequence ID" value="ENSELUP00000081581.1"/>
    <property type="gene ID" value="ENSELUG00000036466.1"/>
</dbReference>
<dbReference type="EC" id="2.4.1.-" evidence="10"/>
<evidence type="ECO:0000256" key="2">
    <source>
        <dbReference type="ARBA" id="ARBA00008661"/>
    </source>
</evidence>
<comment type="subcellular location">
    <subcellularLocation>
        <location evidence="1 10">Golgi apparatus membrane</location>
        <topology evidence="1 10">Single-pass type II membrane protein</topology>
    </subcellularLocation>
</comment>
<reference evidence="11" key="3">
    <citation type="submission" date="2025-09" db="UniProtKB">
        <authorList>
            <consortium name="Ensembl"/>
        </authorList>
    </citation>
    <scope>IDENTIFICATION</scope>
</reference>
<keyword evidence="5" id="KW-0812">Transmembrane</keyword>
<keyword evidence="8 10" id="KW-0333">Golgi apparatus</keyword>
<dbReference type="InterPro" id="IPR002659">
    <property type="entry name" value="Glyco_trans_31"/>
</dbReference>
<keyword evidence="12" id="KW-1185">Reference proteome</keyword>
<evidence type="ECO:0000256" key="1">
    <source>
        <dbReference type="ARBA" id="ARBA00004323"/>
    </source>
</evidence>
<organism evidence="11 12">
    <name type="scientific">Esox lucius</name>
    <name type="common">Northern pike</name>
    <dbReference type="NCBI Taxonomy" id="8010"/>
    <lineage>
        <taxon>Eukaryota</taxon>
        <taxon>Metazoa</taxon>
        <taxon>Chordata</taxon>
        <taxon>Craniata</taxon>
        <taxon>Vertebrata</taxon>
        <taxon>Euteleostomi</taxon>
        <taxon>Actinopterygii</taxon>
        <taxon>Neopterygii</taxon>
        <taxon>Teleostei</taxon>
        <taxon>Protacanthopterygii</taxon>
        <taxon>Esociformes</taxon>
        <taxon>Esocidae</taxon>
        <taxon>Esox</taxon>
    </lineage>
</organism>
<dbReference type="GO" id="GO:0030311">
    <property type="term" value="P:poly-N-acetyllactosamine biosynthetic process"/>
    <property type="evidence" value="ECO:0007669"/>
    <property type="project" value="TreeGrafter"/>
</dbReference>
<keyword evidence="3 10" id="KW-0328">Glycosyltransferase</keyword>
<accession>A0AAY5JYQ5</accession>
<dbReference type="GeneTree" id="ENSGT00940000164878"/>
<keyword evidence="4" id="KW-0808">Transferase</keyword>
<evidence type="ECO:0000256" key="10">
    <source>
        <dbReference type="RuleBase" id="RU363063"/>
    </source>
</evidence>
<comment type="similarity">
    <text evidence="2 10">Belongs to the glycosyltransferase 31 family.</text>
</comment>
<evidence type="ECO:0000256" key="6">
    <source>
        <dbReference type="ARBA" id="ARBA00022968"/>
    </source>
</evidence>
<evidence type="ECO:0000313" key="12">
    <source>
        <dbReference type="Proteomes" id="UP000265140"/>
    </source>
</evidence>
<dbReference type="Proteomes" id="UP000265140">
    <property type="component" value="Chromosome 7"/>
</dbReference>
<dbReference type="Pfam" id="PF01762">
    <property type="entry name" value="Galactosyl_T"/>
    <property type="match status" value="1"/>
</dbReference>
<dbReference type="AlphaFoldDB" id="A0AAY5JYQ5"/>
<reference evidence="11 12" key="1">
    <citation type="submission" date="2020-02" db="EMBL/GenBank/DDBJ databases">
        <title>Esox lucius (northern pike) genome, fEsoLuc1, primary haplotype.</title>
        <authorList>
            <person name="Myers G."/>
            <person name="Karagic N."/>
            <person name="Meyer A."/>
            <person name="Pippel M."/>
            <person name="Reichard M."/>
            <person name="Winkler S."/>
            <person name="Tracey A."/>
            <person name="Sims Y."/>
            <person name="Howe K."/>
            <person name="Rhie A."/>
            <person name="Formenti G."/>
            <person name="Durbin R."/>
            <person name="Fedrigo O."/>
            <person name="Jarvis E.D."/>
        </authorList>
    </citation>
    <scope>NUCLEOTIDE SEQUENCE [LARGE SCALE GENOMIC DNA]</scope>
</reference>
<dbReference type="PANTHER" id="PTHR11214:SF234">
    <property type="entry name" value="HEXOSYLTRANSFERASE"/>
    <property type="match status" value="1"/>
</dbReference>
<dbReference type="GO" id="GO:0016758">
    <property type="term" value="F:hexosyltransferase activity"/>
    <property type="evidence" value="ECO:0007669"/>
    <property type="project" value="InterPro"/>
</dbReference>
<name>A0AAY5JYQ5_ESOLU</name>
<dbReference type="GO" id="GO:0006493">
    <property type="term" value="P:protein O-linked glycosylation"/>
    <property type="evidence" value="ECO:0007669"/>
    <property type="project" value="TreeGrafter"/>
</dbReference>
<sequence length="202" mass="22669">QITRLSGTSPRRPALREMQLPLVLTGCISLLQMKAFIKAMHCREYPFLINPPRVCAGKVNTGPEAPMLLMAIKSQVGNLKTAGHPRNMGEKWLGERRAGGVVGLVRTVFLLGRQDPITGPHPDLGGLLMLESQKYGDILQWNFKDTFFNLTLKRSAGFWQWASEPLSRDTVCLQSSVLLVHKRSPKEMLLLWRRLQTPPSPC</sequence>
<proteinExistence type="inferred from homology"/>
<dbReference type="GO" id="GO:0008194">
    <property type="term" value="F:UDP-glycosyltransferase activity"/>
    <property type="evidence" value="ECO:0007669"/>
    <property type="project" value="TreeGrafter"/>
</dbReference>
<evidence type="ECO:0000256" key="8">
    <source>
        <dbReference type="ARBA" id="ARBA00023034"/>
    </source>
</evidence>
<reference evidence="11" key="2">
    <citation type="submission" date="2025-08" db="UniProtKB">
        <authorList>
            <consortium name="Ensembl"/>
        </authorList>
    </citation>
    <scope>IDENTIFICATION</scope>
</reference>
<evidence type="ECO:0000256" key="4">
    <source>
        <dbReference type="ARBA" id="ARBA00022679"/>
    </source>
</evidence>
<keyword evidence="6" id="KW-0735">Signal-anchor</keyword>
<keyword evidence="9" id="KW-0472">Membrane</keyword>
<dbReference type="GO" id="GO:0000139">
    <property type="term" value="C:Golgi membrane"/>
    <property type="evidence" value="ECO:0007669"/>
    <property type="project" value="UniProtKB-SubCell"/>
</dbReference>
<keyword evidence="7" id="KW-1133">Transmembrane helix</keyword>
<evidence type="ECO:0000256" key="5">
    <source>
        <dbReference type="ARBA" id="ARBA00022692"/>
    </source>
</evidence>
<evidence type="ECO:0000256" key="9">
    <source>
        <dbReference type="ARBA" id="ARBA00023136"/>
    </source>
</evidence>